<protein>
    <submittedName>
        <fullName evidence="1">Uncharacterized protein</fullName>
    </submittedName>
</protein>
<name>A0A6S5D997_AERVE</name>
<evidence type="ECO:0000313" key="1">
    <source>
        <dbReference type="EMBL" id="BBR41299.1"/>
    </source>
</evidence>
<proteinExistence type="predicted"/>
<dbReference type="Proteomes" id="UP000515442">
    <property type="component" value="Chromosome"/>
</dbReference>
<dbReference type="EMBL" id="AP022038">
    <property type="protein sequence ID" value="BBR41299.1"/>
    <property type="molecule type" value="Genomic_DNA"/>
</dbReference>
<organism evidence="1 2">
    <name type="scientific">Aeromonas veronii</name>
    <dbReference type="NCBI Taxonomy" id="654"/>
    <lineage>
        <taxon>Bacteria</taxon>
        <taxon>Pseudomonadati</taxon>
        <taxon>Pseudomonadota</taxon>
        <taxon>Gammaproteobacteria</taxon>
        <taxon>Aeromonadales</taxon>
        <taxon>Aeromonadaceae</taxon>
        <taxon>Aeromonas</taxon>
    </lineage>
</organism>
<reference evidence="1 2" key="1">
    <citation type="submission" date="2019-12" db="EMBL/GenBank/DDBJ databases">
        <title>complete genome sequences of Aeromonas veronii str. WP3-W19-ESBL-03 isolated from wastewater treatment plant effluent.</title>
        <authorList>
            <person name="Sekizuka T."/>
            <person name="Itokawa K."/>
            <person name="Yatsu K."/>
            <person name="Inamine Y."/>
            <person name="Kuroda M."/>
        </authorList>
    </citation>
    <scope>NUCLEOTIDE SEQUENCE [LARGE SCALE GENOMIC DNA]</scope>
    <source>
        <strain evidence="1 2">WP3-W19-ESBL-03</strain>
    </source>
</reference>
<gene>
    <name evidence="1" type="ORF">WP3W19E03_38240</name>
</gene>
<evidence type="ECO:0000313" key="2">
    <source>
        <dbReference type="Proteomes" id="UP000515442"/>
    </source>
</evidence>
<dbReference type="AlphaFoldDB" id="A0A6S5D997"/>
<sequence length="51" mass="6104">MSKKELIIKRYCYFSLAVKVSITFKRFFLKYFNVCINTFIPLSYLANNIIT</sequence>
<accession>A0A6S5D997</accession>